<evidence type="ECO:0000256" key="1">
    <source>
        <dbReference type="SAM" id="Phobius"/>
    </source>
</evidence>
<dbReference type="AlphaFoldDB" id="A0A9W6GJX0"/>
<dbReference type="Proteomes" id="UP001144471">
    <property type="component" value="Unassembled WGS sequence"/>
</dbReference>
<feature type="transmembrane region" description="Helical" evidence="1">
    <location>
        <begin position="6"/>
        <end position="23"/>
    </location>
</feature>
<organism evidence="2 3">
    <name type="scientific">Propionigenium maris DSM 9537</name>
    <dbReference type="NCBI Taxonomy" id="1123000"/>
    <lineage>
        <taxon>Bacteria</taxon>
        <taxon>Fusobacteriati</taxon>
        <taxon>Fusobacteriota</taxon>
        <taxon>Fusobacteriia</taxon>
        <taxon>Fusobacteriales</taxon>
        <taxon>Fusobacteriaceae</taxon>
        <taxon>Propionigenium</taxon>
    </lineage>
</organism>
<evidence type="ECO:0000313" key="2">
    <source>
        <dbReference type="EMBL" id="GLI55510.1"/>
    </source>
</evidence>
<name>A0A9W6GJX0_9FUSO</name>
<evidence type="ECO:0000313" key="3">
    <source>
        <dbReference type="Proteomes" id="UP001144471"/>
    </source>
</evidence>
<keyword evidence="1" id="KW-0472">Membrane</keyword>
<gene>
    <name evidence="2" type="ORF">PM10SUCC1_10240</name>
</gene>
<accession>A0A9W6GJX0</accession>
<reference evidence="2" key="1">
    <citation type="submission" date="2022-12" db="EMBL/GenBank/DDBJ databases">
        <title>Reference genome sequencing for broad-spectrum identification of bacterial and archaeal isolates by mass spectrometry.</title>
        <authorList>
            <person name="Sekiguchi Y."/>
            <person name="Tourlousse D.M."/>
        </authorList>
    </citation>
    <scope>NUCLEOTIDE SEQUENCE</scope>
    <source>
        <strain evidence="2">10succ1</strain>
    </source>
</reference>
<keyword evidence="1" id="KW-1133">Transmembrane helix</keyword>
<comment type="caution">
    <text evidence="2">The sequence shown here is derived from an EMBL/GenBank/DDBJ whole genome shotgun (WGS) entry which is preliminary data.</text>
</comment>
<keyword evidence="3" id="KW-1185">Reference proteome</keyword>
<dbReference type="EMBL" id="BSDY01000004">
    <property type="protein sequence ID" value="GLI55510.1"/>
    <property type="molecule type" value="Genomic_DNA"/>
</dbReference>
<keyword evidence="1" id="KW-0812">Transmembrane</keyword>
<protein>
    <submittedName>
        <fullName evidence="2">Uncharacterized protein</fullName>
    </submittedName>
</protein>
<proteinExistence type="predicted"/>
<dbReference type="RefSeq" id="WP_281834030.1">
    <property type="nucleotide sequence ID" value="NZ_BSDY01000004.1"/>
</dbReference>
<sequence length="159" mass="18777">MSLDLFLKVGGGFCIFYSLYLYLENFKLKKQIRANSWLNYHRVTSTAKTLEEVIALYKSIHRSNLNTEVLEPLIRVDSHTTEFSKGIIHQIQMYEPSFEEKDFSKWHTEGKINNSSLRVFKAIKLTNPERKPISEKFRGWLRKQLFKEKKVETPTSTEK</sequence>